<evidence type="ECO:0000259" key="1">
    <source>
        <dbReference type="Pfam" id="PF12706"/>
    </source>
</evidence>
<reference evidence="2 3" key="1">
    <citation type="submission" date="2024-09" db="EMBL/GenBank/DDBJ databases">
        <authorList>
            <person name="Sun Q."/>
            <person name="Mori K."/>
        </authorList>
    </citation>
    <scope>NUCLEOTIDE SEQUENCE [LARGE SCALE GENOMIC DNA]</scope>
    <source>
        <strain evidence="2 3">TBRC 3947</strain>
    </source>
</reference>
<gene>
    <name evidence="2" type="ORF">ACFFIA_20855</name>
</gene>
<keyword evidence="3" id="KW-1185">Reference proteome</keyword>
<dbReference type="Pfam" id="PF12706">
    <property type="entry name" value="Lactamase_B_2"/>
    <property type="match status" value="1"/>
</dbReference>
<organism evidence="2 3">
    <name type="scientific">Phytohabitans kaempferiae</name>
    <dbReference type="NCBI Taxonomy" id="1620943"/>
    <lineage>
        <taxon>Bacteria</taxon>
        <taxon>Bacillati</taxon>
        <taxon>Actinomycetota</taxon>
        <taxon>Actinomycetes</taxon>
        <taxon>Micromonosporales</taxon>
        <taxon>Micromonosporaceae</taxon>
    </lineage>
</organism>
<proteinExistence type="predicted"/>
<evidence type="ECO:0000313" key="2">
    <source>
        <dbReference type="EMBL" id="MFC0530118.1"/>
    </source>
</evidence>
<dbReference type="InterPro" id="IPR036866">
    <property type="entry name" value="RibonucZ/Hydroxyglut_hydro"/>
</dbReference>
<name>A0ABV6M6N9_9ACTN</name>
<feature type="domain" description="Metallo-beta-lactamase" evidence="1">
    <location>
        <begin position="10"/>
        <end position="89"/>
    </location>
</feature>
<dbReference type="RefSeq" id="WP_377253391.1">
    <property type="nucleotide sequence ID" value="NZ_JBHLUH010000041.1"/>
</dbReference>
<dbReference type="Gene3D" id="3.60.15.10">
    <property type="entry name" value="Ribonuclease Z/Hydroxyacylglutathione hydrolase-like"/>
    <property type="match status" value="1"/>
</dbReference>
<sequence>MDPGVWSEGAALEGVSHVLITHEHADHIDIDRLAAAQVANADLKVSAHTAMTAQLEKLGDAAVTVASGDEFDAGGFQVRVVGGAHAEIYLRPVVRHEGRHRVLAHRGGRERRALGYAALQPCQACTATSMTGPCTSTV</sequence>
<dbReference type="InterPro" id="IPR001279">
    <property type="entry name" value="Metallo-B-lactamas"/>
</dbReference>
<evidence type="ECO:0000313" key="3">
    <source>
        <dbReference type="Proteomes" id="UP001589867"/>
    </source>
</evidence>
<protein>
    <submittedName>
        <fullName evidence="2">MBL fold metallo-hydrolase</fullName>
    </submittedName>
</protein>
<comment type="caution">
    <text evidence="2">The sequence shown here is derived from an EMBL/GenBank/DDBJ whole genome shotgun (WGS) entry which is preliminary data.</text>
</comment>
<dbReference type="EMBL" id="JBHLUH010000041">
    <property type="protein sequence ID" value="MFC0530118.1"/>
    <property type="molecule type" value="Genomic_DNA"/>
</dbReference>
<accession>A0ABV6M6N9</accession>
<dbReference type="SUPFAM" id="SSF56281">
    <property type="entry name" value="Metallo-hydrolase/oxidoreductase"/>
    <property type="match status" value="1"/>
</dbReference>
<dbReference type="Proteomes" id="UP001589867">
    <property type="component" value="Unassembled WGS sequence"/>
</dbReference>